<proteinExistence type="predicted"/>
<evidence type="ECO:0000256" key="1">
    <source>
        <dbReference type="SAM" id="MobiDB-lite"/>
    </source>
</evidence>
<dbReference type="Proteomes" id="UP000031807">
    <property type="component" value="Segment"/>
</dbReference>
<dbReference type="RefSeq" id="YP_009199645.1">
    <property type="nucleotide sequence ID" value="NC_028812.1"/>
</dbReference>
<protein>
    <recommendedName>
        <fullName evidence="4">I-spanin</fullName>
    </recommendedName>
</protein>
<accession>A0A0B4SJZ9</accession>
<keyword evidence="3" id="KW-1185">Reference proteome</keyword>
<dbReference type="EMBL" id="KP063118">
    <property type="protein sequence ID" value="AJA41281.1"/>
    <property type="molecule type" value="Genomic_DNA"/>
</dbReference>
<dbReference type="GeneID" id="26626756"/>
<organism evidence="2 3">
    <name type="scientific">Proteus phage pPM_01</name>
    <dbReference type="NCBI Taxonomy" id="1567485"/>
    <lineage>
        <taxon>Viruses</taxon>
        <taxon>Duplodnaviria</taxon>
        <taxon>Heunggongvirae</taxon>
        <taxon>Uroviricota</taxon>
        <taxon>Caudoviricetes</taxon>
        <taxon>Casjensviridae</taxon>
        <taxon>Lavrentievavirus</taxon>
        <taxon>Lavrentievavirus pPM01</taxon>
    </lineage>
</organism>
<evidence type="ECO:0008006" key="4">
    <source>
        <dbReference type="Google" id="ProtNLM"/>
    </source>
</evidence>
<sequence length="84" mass="9531">MSFLAKVKAMALGVVAFFVLLFLTWRKGKQDGKNEKVVEDIIDNHIEQERVNEVKQDVDSGINSLPDGGSSDRLRSGWLRKDRK</sequence>
<feature type="region of interest" description="Disordered" evidence="1">
    <location>
        <begin position="57"/>
        <end position="84"/>
    </location>
</feature>
<evidence type="ECO:0000313" key="3">
    <source>
        <dbReference type="Proteomes" id="UP000031807"/>
    </source>
</evidence>
<evidence type="ECO:0000313" key="2">
    <source>
        <dbReference type="EMBL" id="AJA41281.1"/>
    </source>
</evidence>
<gene>
    <name evidence="2" type="ORF">pPM01_0032</name>
</gene>
<reference evidence="2 3" key="1">
    <citation type="submission" date="2014-10" db="EMBL/GenBank/DDBJ databases">
        <title>Characterization of phage pPM_01 specific to Proteus mirabilis.</title>
        <authorList>
            <person name="Wirjon I.A."/>
            <person name="Mat Arip Y."/>
        </authorList>
    </citation>
    <scope>NUCLEOTIDE SEQUENCE [LARGE SCALE GENOMIC DNA]</scope>
</reference>
<dbReference type="KEGG" id="vg:26626756"/>
<name>A0A0B4SJZ9_9CAUD</name>